<dbReference type="EMBL" id="LWDX02035284">
    <property type="protein sequence ID" value="OEL26180.1"/>
    <property type="molecule type" value="Genomic_DNA"/>
</dbReference>
<dbReference type="InterPro" id="IPR017441">
    <property type="entry name" value="Protein_kinase_ATP_BS"/>
</dbReference>
<dbReference type="PROSITE" id="PS50011">
    <property type="entry name" value="PROTEIN_KINASE_DOM"/>
    <property type="match status" value="1"/>
</dbReference>
<dbReference type="PANTHER" id="PTHR32444">
    <property type="entry name" value="BULB-TYPE LECTIN DOMAIN-CONTAINING PROTEIN"/>
    <property type="match status" value="1"/>
</dbReference>
<dbReference type="OrthoDB" id="689674at2759"/>
<keyword evidence="3" id="KW-0547">Nucleotide-binding</keyword>
<dbReference type="InterPro" id="IPR000858">
    <property type="entry name" value="S_locus_glycoprot_dom"/>
</dbReference>
<dbReference type="InterPro" id="IPR003609">
    <property type="entry name" value="Pan_app"/>
</dbReference>
<evidence type="ECO:0000256" key="1">
    <source>
        <dbReference type="ARBA" id="ARBA00022729"/>
    </source>
</evidence>
<organism evidence="5 6">
    <name type="scientific">Dichanthelium oligosanthes</name>
    <dbReference type="NCBI Taxonomy" id="888268"/>
    <lineage>
        <taxon>Eukaryota</taxon>
        <taxon>Viridiplantae</taxon>
        <taxon>Streptophyta</taxon>
        <taxon>Embryophyta</taxon>
        <taxon>Tracheophyta</taxon>
        <taxon>Spermatophyta</taxon>
        <taxon>Magnoliopsida</taxon>
        <taxon>Liliopsida</taxon>
        <taxon>Poales</taxon>
        <taxon>Poaceae</taxon>
        <taxon>PACMAD clade</taxon>
        <taxon>Panicoideae</taxon>
        <taxon>Panicodae</taxon>
        <taxon>Paniceae</taxon>
        <taxon>Dichantheliinae</taxon>
        <taxon>Dichanthelium</taxon>
    </lineage>
</organism>
<dbReference type="InterPro" id="IPR011009">
    <property type="entry name" value="Kinase-like_dom_sf"/>
</dbReference>
<keyword evidence="5" id="KW-0675">Receptor</keyword>
<dbReference type="PANTHER" id="PTHR32444:SF236">
    <property type="entry name" value="D-MANNOSE BINDING LECTIN FAMILY PROTEIN, EXPRESSED"/>
    <property type="match status" value="1"/>
</dbReference>
<dbReference type="InterPro" id="IPR001245">
    <property type="entry name" value="Ser-Thr/Tyr_kinase_cat_dom"/>
</dbReference>
<keyword evidence="1" id="KW-0732">Signal</keyword>
<dbReference type="Pfam" id="PF00954">
    <property type="entry name" value="S_locus_glycop"/>
    <property type="match status" value="1"/>
</dbReference>
<dbReference type="GO" id="GO:0004672">
    <property type="term" value="F:protein kinase activity"/>
    <property type="evidence" value="ECO:0007669"/>
    <property type="project" value="InterPro"/>
</dbReference>
<dbReference type="GO" id="GO:0048544">
    <property type="term" value="P:recognition of pollen"/>
    <property type="evidence" value="ECO:0007669"/>
    <property type="project" value="InterPro"/>
</dbReference>
<name>A0A1E5VM26_9POAL</name>
<keyword evidence="5" id="KW-0808">Transferase</keyword>
<dbReference type="PROSITE" id="PS00107">
    <property type="entry name" value="PROTEIN_KINASE_ATP"/>
    <property type="match status" value="1"/>
</dbReference>
<evidence type="ECO:0000256" key="2">
    <source>
        <dbReference type="ARBA" id="ARBA00023157"/>
    </source>
</evidence>
<dbReference type="InterPro" id="IPR000719">
    <property type="entry name" value="Prot_kinase_dom"/>
</dbReference>
<dbReference type="Pfam" id="PF07714">
    <property type="entry name" value="PK_Tyr_Ser-Thr"/>
    <property type="match status" value="1"/>
</dbReference>
<keyword evidence="3" id="KW-0067">ATP-binding</keyword>
<evidence type="ECO:0000313" key="5">
    <source>
        <dbReference type="EMBL" id="OEL26180.1"/>
    </source>
</evidence>
<dbReference type="AlphaFoldDB" id="A0A1E5VM26"/>
<evidence type="ECO:0000256" key="3">
    <source>
        <dbReference type="PROSITE-ProRule" id="PRU10141"/>
    </source>
</evidence>
<dbReference type="GO" id="GO:0005524">
    <property type="term" value="F:ATP binding"/>
    <property type="evidence" value="ECO:0007669"/>
    <property type="project" value="UniProtKB-UniRule"/>
</dbReference>
<dbReference type="SUPFAM" id="SSF56112">
    <property type="entry name" value="Protein kinase-like (PK-like)"/>
    <property type="match status" value="1"/>
</dbReference>
<feature type="binding site" evidence="3">
    <location>
        <position position="405"/>
    </location>
    <ligand>
        <name>ATP</name>
        <dbReference type="ChEBI" id="CHEBI:30616"/>
    </ligand>
</feature>
<dbReference type="Gene3D" id="3.30.200.20">
    <property type="entry name" value="Phosphorylase Kinase, domain 1"/>
    <property type="match status" value="1"/>
</dbReference>
<keyword evidence="5" id="KW-0430">Lectin</keyword>
<sequence>MFDHGRRNITDGETLDSAGGSFTLGFFSPGVTTRRYLGIWFSVSENAVCWVANRERLLNDTSAAPSCGSRSTIRRTPCCLANLWTGAEWYLTSWLSANDPALGPYRRGTETSGLPENVVWDSDVKKYRTGPWNGLWFNGVPEMPSYADMFPYQVTVSPGEITYGYHAKAVLENKPCARLSGWLASAGAPFSRVVVTEDGAIQRLVWDASWDASSRGWKTFYSAPRDVCDAYARCGAFGLCDVNAASTSFCSCAKGFSPASPSAWRMREASGGCRRDVPLDCGNGTTTTTTDGFVVVRSVKLPHTHNAAVDMGITVEECRARNMRSKTWSHGRASRNNVVVEMEADKPLNTAAVIFIDLATVEKATRNFSERNVIGEGSFGNVYEGQLPSDHPLGEGLPGRKVAVKRLKLSSLPNRVLDDFTREVAVMSKLLHDNLVQLLAFRDQGNERLLVYEYMHNRSLNLYIFGTY</sequence>
<proteinExistence type="predicted"/>
<accession>A0A1E5VM26</accession>
<dbReference type="Proteomes" id="UP000095767">
    <property type="component" value="Unassembled WGS sequence"/>
</dbReference>
<dbReference type="STRING" id="888268.A0A1E5VM26"/>
<evidence type="ECO:0000259" key="4">
    <source>
        <dbReference type="PROSITE" id="PS50011"/>
    </source>
</evidence>
<evidence type="ECO:0000313" key="6">
    <source>
        <dbReference type="Proteomes" id="UP000095767"/>
    </source>
</evidence>
<keyword evidence="2" id="KW-1015">Disulfide bond</keyword>
<dbReference type="Pfam" id="PF08276">
    <property type="entry name" value="PAN_2"/>
    <property type="match status" value="1"/>
</dbReference>
<reference evidence="5 6" key="1">
    <citation type="submission" date="2016-09" db="EMBL/GenBank/DDBJ databases">
        <title>The draft genome of Dichanthelium oligosanthes: A C3 panicoid grass species.</title>
        <authorList>
            <person name="Studer A.J."/>
            <person name="Schnable J.C."/>
            <person name="Brutnell T.P."/>
        </authorList>
    </citation>
    <scope>NUCLEOTIDE SEQUENCE [LARGE SCALE GENOMIC DNA]</scope>
    <source>
        <strain evidence="6">cv. Kellogg 1175</strain>
        <tissue evidence="5">Leaf</tissue>
    </source>
</reference>
<keyword evidence="6" id="KW-1185">Reference proteome</keyword>
<feature type="domain" description="Protein kinase" evidence="4">
    <location>
        <begin position="368"/>
        <end position="468"/>
    </location>
</feature>
<protein>
    <submittedName>
        <fullName evidence="5">G-type lectin S-receptor-like serine/threonine-protein kinase</fullName>
    </submittedName>
</protein>
<gene>
    <name evidence="5" type="ORF">BAE44_0012802</name>
</gene>
<comment type="caution">
    <text evidence="5">The sequence shown here is derived from an EMBL/GenBank/DDBJ whole genome shotgun (WGS) entry which is preliminary data.</text>
</comment>
<keyword evidence="5" id="KW-0418">Kinase</keyword>
<dbReference type="GO" id="GO:0030246">
    <property type="term" value="F:carbohydrate binding"/>
    <property type="evidence" value="ECO:0007669"/>
    <property type="project" value="UniProtKB-KW"/>
</dbReference>